<accession>A0ABN6CZB2</accession>
<keyword evidence="2" id="KW-1185">Reference proteome</keyword>
<sequence>MLLRFMNFFVGLFGYEWVKVDNPNKNLADESVADEGWDDLDQNVPHYKLRKKSFY</sequence>
<dbReference type="Proteomes" id="UP001054820">
    <property type="component" value="Chromosome"/>
</dbReference>
<evidence type="ECO:0000313" key="2">
    <source>
        <dbReference type="Proteomes" id="UP001054820"/>
    </source>
</evidence>
<gene>
    <name evidence="1" type="ORF">THMIRHAM_22350</name>
</gene>
<organism evidence="1 2">
    <name type="scientific">Thiomicrorhabdus immobilis</name>
    <dbReference type="NCBI Taxonomy" id="2791037"/>
    <lineage>
        <taxon>Bacteria</taxon>
        <taxon>Pseudomonadati</taxon>
        <taxon>Pseudomonadota</taxon>
        <taxon>Gammaproteobacteria</taxon>
        <taxon>Thiotrichales</taxon>
        <taxon>Piscirickettsiaceae</taxon>
        <taxon>Thiomicrorhabdus</taxon>
    </lineage>
</organism>
<protein>
    <submittedName>
        <fullName evidence="1">Uncharacterized protein</fullName>
    </submittedName>
</protein>
<proteinExistence type="predicted"/>
<reference evidence="1" key="1">
    <citation type="journal article" date="2022" name="Arch. Microbiol.">
        <title>Thiomicrorhabdus immobilis sp. nov., a mesophilic sulfur-oxidizing bacterium isolated from sediment of a brackish lake in northern Japan.</title>
        <authorList>
            <person name="Kojima H."/>
            <person name="Mochizuki J."/>
            <person name="Kanda M."/>
            <person name="Watanabe T."/>
            <person name="Fukui M."/>
        </authorList>
    </citation>
    <scope>NUCLEOTIDE SEQUENCE</scope>
    <source>
        <strain evidence="1">Am19</strain>
    </source>
</reference>
<dbReference type="EMBL" id="AP024202">
    <property type="protein sequence ID" value="BCN94450.1"/>
    <property type="molecule type" value="Genomic_DNA"/>
</dbReference>
<name>A0ABN6CZB2_9GAMM</name>
<evidence type="ECO:0000313" key="1">
    <source>
        <dbReference type="EMBL" id="BCN94450.1"/>
    </source>
</evidence>